<feature type="coiled-coil region" evidence="17">
    <location>
        <begin position="140"/>
        <end position="174"/>
    </location>
</feature>
<keyword evidence="13" id="KW-0067">ATP-binding</keyword>
<keyword evidence="12 20" id="KW-0418">Kinase</keyword>
<keyword evidence="6" id="KW-0716">Sensory transduction</keyword>
<keyword evidence="9 20" id="KW-0808">Transferase</keyword>
<evidence type="ECO:0000259" key="18">
    <source>
        <dbReference type="PROSITE" id="PS50112"/>
    </source>
</evidence>
<keyword evidence="14" id="KW-0157">Chromophore</keyword>
<dbReference type="InterPro" id="IPR013655">
    <property type="entry name" value="PAS_fold_3"/>
</dbReference>
<evidence type="ECO:0000256" key="1">
    <source>
        <dbReference type="ARBA" id="ARBA00000085"/>
    </source>
</evidence>
<dbReference type="GO" id="GO:0004673">
    <property type="term" value="F:protein histidine kinase activity"/>
    <property type="evidence" value="ECO:0007669"/>
    <property type="project" value="UniProtKB-EC"/>
</dbReference>
<sequence length="488" mass="53129">MLESVCMDIKQDQVTADEVKRSLAAAGPFVAMVNATRTPMVVTNPRLTDNPIVYANAAFIAMSGYLENEIVGQNCRFLQGEATDPASVDRLRTAIAANEEIEVDLLNYRKDGSSFWNRLLVSPVFEDGCVTYFVASQQDVTLELEELAAIERRKADLEREVAERTAELDASEQSLRLALEAGKLGIWTIDLHTGELTASTECKSICGRTPNEPLTLDDLRETIHPEDRLLQIEAIDQAVKDRCLLEAEYRLVTPVGELKWVQIRGQASYAPDGTPLSITGITQDITSRRQAQGHRALLARELSHRLKNTLASLQAIVSQTIRRAASLDDAGATLAARIHAMATANDLLVNEDFGKASLRTLVRRTLAPFGVEDNARFSVIGAEVELPSNLTAAYALVMHELATNATKYGALSNESGVVEIEWSIDTNATGRELALSWRERGGPPVVAPARTSFGTQLIQRLLASEAGGVATVSYDPSGLSFLAKVPLD</sequence>
<dbReference type="InterPro" id="IPR036890">
    <property type="entry name" value="HATPase_C_sf"/>
</dbReference>
<feature type="domain" description="PAC" evidence="19">
    <location>
        <begin position="99"/>
        <end position="152"/>
    </location>
</feature>
<dbReference type="InterPro" id="IPR000700">
    <property type="entry name" value="PAS-assoc_C"/>
</dbReference>
<organism evidence="20 21">
    <name type="scientific">Agrobacterium rosae</name>
    <dbReference type="NCBI Taxonomy" id="1972867"/>
    <lineage>
        <taxon>Bacteria</taxon>
        <taxon>Pseudomonadati</taxon>
        <taxon>Pseudomonadota</taxon>
        <taxon>Alphaproteobacteria</taxon>
        <taxon>Hyphomicrobiales</taxon>
        <taxon>Rhizobiaceae</taxon>
        <taxon>Rhizobium/Agrobacterium group</taxon>
        <taxon>Agrobacterium</taxon>
    </lineage>
</organism>
<keyword evidence="17" id="KW-0175">Coiled coil</keyword>
<evidence type="ECO:0000256" key="16">
    <source>
        <dbReference type="ARBA" id="ARBA00023170"/>
    </source>
</evidence>
<evidence type="ECO:0000256" key="9">
    <source>
        <dbReference type="ARBA" id="ARBA00022679"/>
    </source>
</evidence>
<dbReference type="PANTHER" id="PTHR41523:SF7">
    <property type="entry name" value="HISTIDINE KINASE"/>
    <property type="match status" value="1"/>
</dbReference>
<dbReference type="Gene3D" id="3.30.450.20">
    <property type="entry name" value="PAS domain"/>
    <property type="match status" value="2"/>
</dbReference>
<dbReference type="Pfam" id="PF08447">
    <property type="entry name" value="PAS_3"/>
    <property type="match status" value="1"/>
</dbReference>
<evidence type="ECO:0000256" key="11">
    <source>
        <dbReference type="ARBA" id="ARBA00022741"/>
    </source>
</evidence>
<evidence type="ECO:0000256" key="15">
    <source>
        <dbReference type="ARBA" id="ARBA00023026"/>
    </source>
</evidence>
<dbReference type="SUPFAM" id="SSF55785">
    <property type="entry name" value="PYP-like sensor domain (PAS domain)"/>
    <property type="match status" value="2"/>
</dbReference>
<dbReference type="Gene3D" id="3.30.565.10">
    <property type="entry name" value="Histidine kinase-like ATPase, C-terminal domain"/>
    <property type="match status" value="1"/>
</dbReference>
<dbReference type="PROSITE" id="PS50113">
    <property type="entry name" value="PAC"/>
    <property type="match status" value="2"/>
</dbReference>
<dbReference type="Gene3D" id="2.10.70.100">
    <property type="match status" value="1"/>
</dbReference>
<dbReference type="Pfam" id="PF07536">
    <property type="entry name" value="HWE_HK"/>
    <property type="match status" value="1"/>
</dbReference>
<evidence type="ECO:0000256" key="7">
    <source>
        <dbReference type="ARBA" id="ARBA00022630"/>
    </source>
</evidence>
<evidence type="ECO:0000256" key="17">
    <source>
        <dbReference type="SAM" id="Coils"/>
    </source>
</evidence>
<evidence type="ECO:0000256" key="12">
    <source>
        <dbReference type="ARBA" id="ARBA00022777"/>
    </source>
</evidence>
<evidence type="ECO:0000256" key="2">
    <source>
        <dbReference type="ARBA" id="ARBA00012438"/>
    </source>
</evidence>
<dbReference type="PROSITE" id="PS50112">
    <property type="entry name" value="PAS"/>
    <property type="match status" value="2"/>
</dbReference>
<evidence type="ECO:0000256" key="10">
    <source>
        <dbReference type="ARBA" id="ARBA00022737"/>
    </source>
</evidence>
<protein>
    <recommendedName>
        <fullName evidence="3">Blue-light-activated histidine kinase</fullName>
        <ecNumber evidence="2">2.7.13.3</ecNumber>
    </recommendedName>
</protein>
<gene>
    <name evidence="20" type="ORF">DSM25559_4320</name>
</gene>
<dbReference type="SMART" id="SM00091">
    <property type="entry name" value="PAS"/>
    <property type="match status" value="2"/>
</dbReference>
<keyword evidence="16" id="KW-0675">Receptor</keyword>
<dbReference type="InterPro" id="IPR011102">
    <property type="entry name" value="Sig_transdc_His_kinase_HWE"/>
</dbReference>
<evidence type="ECO:0000256" key="14">
    <source>
        <dbReference type="ARBA" id="ARBA00022991"/>
    </source>
</evidence>
<evidence type="ECO:0000256" key="4">
    <source>
        <dbReference type="ARBA" id="ARBA00022543"/>
    </source>
</evidence>
<feature type="domain" description="PAS" evidence="18">
    <location>
        <begin position="25"/>
        <end position="104"/>
    </location>
</feature>
<reference evidence="21" key="1">
    <citation type="submission" date="2016-10" db="EMBL/GenBank/DDBJ databases">
        <authorList>
            <person name="Wibberg D."/>
        </authorList>
    </citation>
    <scope>NUCLEOTIDE SEQUENCE [LARGE SCALE GENOMIC DNA]</scope>
</reference>
<evidence type="ECO:0000256" key="5">
    <source>
        <dbReference type="ARBA" id="ARBA00022553"/>
    </source>
</evidence>
<evidence type="ECO:0000256" key="8">
    <source>
        <dbReference type="ARBA" id="ARBA00022643"/>
    </source>
</evidence>
<dbReference type="EC" id="2.7.13.3" evidence="2"/>
<evidence type="ECO:0000256" key="3">
    <source>
        <dbReference type="ARBA" id="ARBA00021740"/>
    </source>
</evidence>
<dbReference type="NCBIfam" id="TIGR00229">
    <property type="entry name" value="sensory_box"/>
    <property type="match status" value="2"/>
</dbReference>
<evidence type="ECO:0000256" key="6">
    <source>
        <dbReference type="ARBA" id="ARBA00022606"/>
    </source>
</evidence>
<keyword evidence="5" id="KW-0597">Phosphoprotein</keyword>
<keyword evidence="10" id="KW-0677">Repeat</keyword>
<proteinExistence type="predicted"/>
<dbReference type="SMART" id="SM00911">
    <property type="entry name" value="HWE_HK"/>
    <property type="match status" value="1"/>
</dbReference>
<dbReference type="InterPro" id="IPR035965">
    <property type="entry name" value="PAS-like_dom_sf"/>
</dbReference>
<keyword evidence="11" id="KW-0547">Nucleotide-binding</keyword>
<evidence type="ECO:0000313" key="20">
    <source>
        <dbReference type="EMBL" id="SCX33977.1"/>
    </source>
</evidence>
<keyword evidence="7" id="KW-0285">Flavoprotein</keyword>
<dbReference type="InterPro" id="IPR001610">
    <property type="entry name" value="PAC"/>
</dbReference>
<evidence type="ECO:0000256" key="13">
    <source>
        <dbReference type="ARBA" id="ARBA00022840"/>
    </source>
</evidence>
<keyword evidence="15" id="KW-0843">Virulence</keyword>
<dbReference type="STRING" id="1907666.DSM25559_4320"/>
<dbReference type="AlphaFoldDB" id="A0A1R3U5X3"/>
<accession>A0A1R3U5X3</accession>
<dbReference type="EMBL" id="FMUE01000014">
    <property type="protein sequence ID" value="SCX33977.1"/>
    <property type="molecule type" value="Genomic_DNA"/>
</dbReference>
<dbReference type="SMART" id="SM00086">
    <property type="entry name" value="PAC"/>
    <property type="match status" value="2"/>
</dbReference>
<dbReference type="Proteomes" id="UP000187891">
    <property type="component" value="Unassembled WGS sequence"/>
</dbReference>
<comment type="catalytic activity">
    <reaction evidence="1">
        <text>ATP + protein L-histidine = ADP + protein N-phospho-L-histidine.</text>
        <dbReference type="EC" id="2.7.13.3"/>
    </reaction>
</comment>
<dbReference type="CDD" id="cd00130">
    <property type="entry name" value="PAS"/>
    <property type="match status" value="2"/>
</dbReference>
<feature type="domain" description="PAC" evidence="19">
    <location>
        <begin position="245"/>
        <end position="297"/>
    </location>
</feature>
<keyword evidence="8" id="KW-0288">FMN</keyword>
<evidence type="ECO:0000313" key="21">
    <source>
        <dbReference type="Proteomes" id="UP000187891"/>
    </source>
</evidence>
<dbReference type="InterPro" id="IPR000014">
    <property type="entry name" value="PAS"/>
</dbReference>
<keyword evidence="4" id="KW-0600">Photoreceptor protein</keyword>
<feature type="domain" description="PAS" evidence="18">
    <location>
        <begin position="171"/>
        <end position="242"/>
    </location>
</feature>
<name>A0A1R3U5X3_9HYPH</name>
<dbReference type="PANTHER" id="PTHR41523">
    <property type="entry name" value="TWO-COMPONENT SYSTEM SENSOR PROTEIN"/>
    <property type="match status" value="1"/>
</dbReference>
<evidence type="ECO:0000259" key="19">
    <source>
        <dbReference type="PROSITE" id="PS50113"/>
    </source>
</evidence>
<dbReference type="Pfam" id="PF13426">
    <property type="entry name" value="PAS_9"/>
    <property type="match status" value="1"/>
</dbReference>
<dbReference type="GO" id="GO:0005524">
    <property type="term" value="F:ATP binding"/>
    <property type="evidence" value="ECO:0007669"/>
    <property type="project" value="UniProtKB-KW"/>
</dbReference>
<dbReference type="GO" id="GO:0009881">
    <property type="term" value="F:photoreceptor activity"/>
    <property type="evidence" value="ECO:0007669"/>
    <property type="project" value="UniProtKB-KW"/>
</dbReference>